<dbReference type="EMBL" id="WHUT02000013">
    <property type="protein sequence ID" value="NUB46299.1"/>
    <property type="molecule type" value="Genomic_DNA"/>
</dbReference>
<accession>A0A8X8GXU4</accession>
<dbReference type="GO" id="GO:0046513">
    <property type="term" value="P:ceramide biosynthetic process"/>
    <property type="evidence" value="ECO:0007669"/>
    <property type="project" value="TreeGrafter"/>
</dbReference>
<sequence length="307" mass="34224">MLATYAVWGLGTTWLAGLWLPLGIVATGIAIAQYSSLQHEVLHGHPFRNARVNEALVFAALNLTVPYRRFRDTHLAHHHDPILTDPYDDPESNYCDPAVWARLPRMAQAVLRVNNTLLGRIVMGPLVGNALWLLQEARLLRADAPGVRLAWMLHMAGLALVGLWLAQASMPVWAYLLAAWVGHGLLKIRTFLEHRAHASHRARTVIIEDRGPLALLFLNNNFHAVHHMHPSVPWYRLPALYAARREHYQRRNEGYVYRSYAQIFAAYLWRAKDPVPHPLMPGGAVAAPMTEGASPPPLLAALPGVGA</sequence>
<dbReference type="RefSeq" id="WP_152828489.1">
    <property type="nucleotide sequence ID" value="NZ_WHUT02000013.1"/>
</dbReference>
<dbReference type="Proteomes" id="UP000484076">
    <property type="component" value="Unassembled WGS sequence"/>
</dbReference>
<protein>
    <submittedName>
        <fullName evidence="3">Fatty acid desaturase</fullName>
    </submittedName>
</protein>
<dbReference type="GO" id="GO:0042284">
    <property type="term" value="F:sphingolipid delta-4 desaturase activity"/>
    <property type="evidence" value="ECO:0007669"/>
    <property type="project" value="TreeGrafter"/>
</dbReference>
<dbReference type="CDD" id="cd03509">
    <property type="entry name" value="DesA_FADS-like"/>
    <property type="match status" value="1"/>
</dbReference>
<dbReference type="PANTHER" id="PTHR12879">
    <property type="entry name" value="SPHINGOLIPID DELTA 4 DESATURASE/C-4 HYDROXYLASE PROTEIN DES2"/>
    <property type="match status" value="1"/>
</dbReference>
<organism evidence="3 4">
    <name type="scientific">Fertoeibacter niger</name>
    <dbReference type="NCBI Taxonomy" id="2656921"/>
    <lineage>
        <taxon>Bacteria</taxon>
        <taxon>Pseudomonadati</taxon>
        <taxon>Pseudomonadota</taxon>
        <taxon>Alphaproteobacteria</taxon>
        <taxon>Rhodobacterales</taxon>
        <taxon>Paracoccaceae</taxon>
        <taxon>Fertoeibacter</taxon>
    </lineage>
</organism>
<dbReference type="PANTHER" id="PTHR12879:SF8">
    <property type="entry name" value="SPHINGOLIPID DELTA(4)-DESATURASE DES1"/>
    <property type="match status" value="1"/>
</dbReference>
<comment type="caution">
    <text evidence="3">The sequence shown here is derived from an EMBL/GenBank/DDBJ whole genome shotgun (WGS) entry which is preliminary data.</text>
</comment>
<name>A0A8X8GXU4_9RHOB</name>
<evidence type="ECO:0000259" key="2">
    <source>
        <dbReference type="Pfam" id="PF00487"/>
    </source>
</evidence>
<keyword evidence="4" id="KW-1185">Reference proteome</keyword>
<evidence type="ECO:0000313" key="3">
    <source>
        <dbReference type="EMBL" id="NUB46299.1"/>
    </source>
</evidence>
<evidence type="ECO:0000256" key="1">
    <source>
        <dbReference type="SAM" id="Phobius"/>
    </source>
</evidence>
<keyword evidence="1" id="KW-0812">Transmembrane</keyword>
<dbReference type="Pfam" id="PF00487">
    <property type="entry name" value="FA_desaturase"/>
    <property type="match status" value="1"/>
</dbReference>
<keyword evidence="1" id="KW-1133">Transmembrane helix</keyword>
<reference evidence="3" key="1">
    <citation type="submission" date="2020-05" db="EMBL/GenBank/DDBJ databases">
        <title>Fertoebacter nigrum gen. nov., sp. nov., a new member of the family Rhodobacteraceae.</title>
        <authorList>
            <person name="Szuroczki S."/>
            <person name="Abbaszade G."/>
            <person name="Buni D."/>
            <person name="Schumann P."/>
            <person name="Toth E."/>
        </authorList>
    </citation>
    <scope>NUCLEOTIDE SEQUENCE</scope>
    <source>
        <strain evidence="3">RG-N-1a</strain>
    </source>
</reference>
<dbReference type="GO" id="GO:0016020">
    <property type="term" value="C:membrane"/>
    <property type="evidence" value="ECO:0007669"/>
    <property type="project" value="GOC"/>
</dbReference>
<feature type="domain" description="Fatty acid desaturase" evidence="2">
    <location>
        <begin position="19"/>
        <end position="256"/>
    </location>
</feature>
<dbReference type="InterPro" id="IPR005804">
    <property type="entry name" value="FA_desaturase_dom"/>
</dbReference>
<proteinExistence type="predicted"/>
<gene>
    <name evidence="3" type="ORF">GEU84_018050</name>
</gene>
<evidence type="ECO:0000313" key="4">
    <source>
        <dbReference type="Proteomes" id="UP000484076"/>
    </source>
</evidence>
<feature type="transmembrane region" description="Helical" evidence="1">
    <location>
        <begin position="7"/>
        <end position="32"/>
    </location>
</feature>
<dbReference type="AlphaFoldDB" id="A0A8X8GXU4"/>
<keyword evidence="1" id="KW-0472">Membrane</keyword>